<dbReference type="GO" id="GO:0005886">
    <property type="term" value="C:plasma membrane"/>
    <property type="evidence" value="ECO:0007669"/>
    <property type="project" value="TreeGrafter"/>
</dbReference>
<dbReference type="GO" id="GO:0005381">
    <property type="term" value="F:iron ion transmembrane transporter activity"/>
    <property type="evidence" value="ECO:0007669"/>
    <property type="project" value="TreeGrafter"/>
</dbReference>
<gene>
    <name evidence="10" type="ORF">GSTENG00005750001</name>
</gene>
<evidence type="ECO:0000256" key="6">
    <source>
        <dbReference type="ARBA" id="ARBA00022692"/>
    </source>
</evidence>
<reference evidence="10" key="2">
    <citation type="submission" date="2004-02" db="EMBL/GenBank/DDBJ databases">
        <authorList>
            <consortium name="Genoscope"/>
            <consortium name="Whitehead Institute Centre for Genome Research"/>
        </authorList>
    </citation>
    <scope>NUCLEOTIDE SEQUENCE</scope>
</reference>
<dbReference type="Pfam" id="PF01566">
    <property type="entry name" value="Nramp"/>
    <property type="match status" value="1"/>
</dbReference>
<dbReference type="PANTHER" id="PTHR11706:SF33">
    <property type="entry name" value="NATURAL RESISTANCE-ASSOCIATED MACROPHAGE PROTEIN 2"/>
    <property type="match status" value="1"/>
</dbReference>
<dbReference type="KEGG" id="tng:GSTEN00005750G001"/>
<evidence type="ECO:0000256" key="3">
    <source>
        <dbReference type="ARBA" id="ARBA00006670"/>
    </source>
</evidence>
<reference evidence="10" key="1">
    <citation type="journal article" date="2004" name="Nature">
        <title>Genome duplication in the teleost fish Tetraodon nigroviridis reveals the early vertebrate proto-karyotype.</title>
        <authorList>
            <person name="Jaillon O."/>
            <person name="Aury J.-M."/>
            <person name="Brunet F."/>
            <person name="Petit J.-L."/>
            <person name="Stange-Thomann N."/>
            <person name="Mauceli E."/>
            <person name="Bouneau L."/>
            <person name="Fischer C."/>
            <person name="Ozouf-Costaz C."/>
            <person name="Bernot A."/>
            <person name="Nicaud S."/>
            <person name="Jaffe D."/>
            <person name="Fisher S."/>
            <person name="Lutfalla G."/>
            <person name="Dossat C."/>
            <person name="Segurens B."/>
            <person name="Dasilva C."/>
            <person name="Salanoubat M."/>
            <person name="Levy M."/>
            <person name="Boudet N."/>
            <person name="Castellano S."/>
            <person name="Anthouard V."/>
            <person name="Jubin C."/>
            <person name="Castelli V."/>
            <person name="Katinka M."/>
            <person name="Vacherie B."/>
            <person name="Biemont C."/>
            <person name="Skalli Z."/>
            <person name="Cattolico L."/>
            <person name="Poulain J."/>
            <person name="De Berardinis V."/>
            <person name="Cruaud C."/>
            <person name="Duprat S."/>
            <person name="Brottier P."/>
            <person name="Coutanceau J.-P."/>
            <person name="Gouzy J."/>
            <person name="Parra G."/>
            <person name="Lardier G."/>
            <person name="Chapple C."/>
            <person name="McKernan K.J."/>
            <person name="McEwan P."/>
            <person name="Bosak S."/>
            <person name="Kellis M."/>
            <person name="Volff J.-N."/>
            <person name="Guigo R."/>
            <person name="Zody M.C."/>
            <person name="Mesirov J."/>
            <person name="Lindblad-Toh K."/>
            <person name="Birren B."/>
            <person name="Nusbaum C."/>
            <person name="Kahn D."/>
            <person name="Robinson-Rechavi M."/>
            <person name="Laudet V."/>
            <person name="Schachter V."/>
            <person name="Quetier F."/>
            <person name="Saurin W."/>
            <person name="Scarpelli C."/>
            <person name="Wincker P."/>
            <person name="Lander E.S."/>
            <person name="Weissenbach J."/>
            <person name="Roest Crollius H."/>
        </authorList>
    </citation>
    <scope>NUCLEOTIDE SEQUENCE [LARGE SCALE GENOMIC DNA]</scope>
</reference>
<keyword evidence="5" id="KW-0410">Iron transport</keyword>
<dbReference type="EMBL" id="CAAE01008108">
    <property type="protein sequence ID" value="CAF91181.1"/>
    <property type="molecule type" value="Genomic_DNA"/>
</dbReference>
<comment type="similarity">
    <text evidence="3">Belongs to the NRAMP family.</text>
</comment>
<dbReference type="GO" id="GO:0005384">
    <property type="term" value="F:manganese ion transmembrane transporter activity"/>
    <property type="evidence" value="ECO:0007669"/>
    <property type="project" value="TreeGrafter"/>
</dbReference>
<proteinExistence type="inferred from homology"/>
<sequence>MRAVLFFAVILQLLWVLLGATVIGLLLQRLAARLGVVTGMHLAEVCNRRYPTNPFSNPGPCSSIVPIRNLQESAGQSSAVTVPRVVLWLMVELAIIGSDMQEVIGCAIAFNLLSSGR</sequence>
<name>Q4T7F1_TETNG</name>
<dbReference type="GO" id="GO:0031902">
    <property type="term" value="C:late endosome membrane"/>
    <property type="evidence" value="ECO:0007669"/>
    <property type="project" value="UniProtKB-SubCell"/>
</dbReference>
<evidence type="ECO:0000256" key="2">
    <source>
        <dbReference type="ARBA" id="ARBA00004155"/>
    </source>
</evidence>
<comment type="caution">
    <text evidence="10">The sequence shown here is derived from an EMBL/GenBank/DDBJ whole genome shotgun (WGS) entry which is preliminary data.</text>
</comment>
<keyword evidence="7" id="KW-1133">Transmembrane helix</keyword>
<keyword evidence="4" id="KW-0813">Transport</keyword>
<evidence type="ECO:0000256" key="1">
    <source>
        <dbReference type="ARBA" id="ARBA00004107"/>
    </source>
</evidence>
<organism evidence="10">
    <name type="scientific">Tetraodon nigroviridis</name>
    <name type="common">Spotted green pufferfish</name>
    <name type="synonym">Chelonodon nigroviridis</name>
    <dbReference type="NCBI Taxonomy" id="99883"/>
    <lineage>
        <taxon>Eukaryota</taxon>
        <taxon>Metazoa</taxon>
        <taxon>Chordata</taxon>
        <taxon>Craniata</taxon>
        <taxon>Vertebrata</taxon>
        <taxon>Euteleostomi</taxon>
        <taxon>Actinopterygii</taxon>
        <taxon>Neopterygii</taxon>
        <taxon>Teleostei</taxon>
        <taxon>Neoteleostei</taxon>
        <taxon>Acanthomorphata</taxon>
        <taxon>Eupercaria</taxon>
        <taxon>Tetraodontiformes</taxon>
        <taxon>Tetradontoidea</taxon>
        <taxon>Tetraodontidae</taxon>
        <taxon>Tetraodon</taxon>
    </lineage>
</organism>
<evidence type="ECO:0000256" key="7">
    <source>
        <dbReference type="ARBA" id="ARBA00022989"/>
    </source>
</evidence>
<accession>Q4T7F1</accession>
<evidence type="ECO:0000256" key="5">
    <source>
        <dbReference type="ARBA" id="ARBA00022496"/>
    </source>
</evidence>
<keyword evidence="5" id="KW-0408">Iron</keyword>
<evidence type="ECO:0000256" key="4">
    <source>
        <dbReference type="ARBA" id="ARBA00022448"/>
    </source>
</evidence>
<evidence type="ECO:0000256" key="8">
    <source>
        <dbReference type="ARBA" id="ARBA00023136"/>
    </source>
</evidence>
<evidence type="ECO:0000256" key="9">
    <source>
        <dbReference type="ARBA" id="ARBA00023228"/>
    </source>
</evidence>
<dbReference type="AlphaFoldDB" id="Q4T7F1"/>
<protein>
    <submittedName>
        <fullName evidence="10">(spotted green pufferfish) hypothetical protein</fullName>
    </submittedName>
</protein>
<dbReference type="GO" id="GO:0015086">
    <property type="term" value="F:cadmium ion transmembrane transporter activity"/>
    <property type="evidence" value="ECO:0007669"/>
    <property type="project" value="TreeGrafter"/>
</dbReference>
<dbReference type="InterPro" id="IPR001046">
    <property type="entry name" value="NRAMP_fam"/>
</dbReference>
<keyword evidence="9" id="KW-0458">Lysosome</keyword>
<dbReference type="PANTHER" id="PTHR11706">
    <property type="entry name" value="SOLUTE CARRIER PROTEIN FAMILY 11 MEMBER"/>
    <property type="match status" value="1"/>
</dbReference>
<keyword evidence="5" id="KW-0406">Ion transport</keyword>
<keyword evidence="6" id="KW-0812">Transmembrane</keyword>
<evidence type="ECO:0000313" key="10">
    <source>
        <dbReference type="EMBL" id="CAF91181.1"/>
    </source>
</evidence>
<dbReference type="OrthoDB" id="409173at2759"/>
<comment type="subcellular location">
    <subcellularLocation>
        <location evidence="1">Late endosome membrane</location>
        <topology evidence="1">Multi-pass membrane protein</topology>
    </subcellularLocation>
    <subcellularLocation>
        <location evidence="2">Lysosome membrane</location>
        <topology evidence="2">Multi-pass membrane protein</topology>
    </subcellularLocation>
</comment>
<keyword evidence="8" id="KW-0472">Membrane</keyword>
<dbReference type="GO" id="GO:0005765">
    <property type="term" value="C:lysosomal membrane"/>
    <property type="evidence" value="ECO:0007669"/>
    <property type="project" value="UniProtKB-SubCell"/>
</dbReference>
<feature type="non-terminal residue" evidence="10">
    <location>
        <position position="1"/>
    </location>
</feature>